<proteinExistence type="predicted"/>
<dbReference type="EMBL" id="GGEC01059009">
    <property type="protein sequence ID" value="MBX39493.1"/>
    <property type="molecule type" value="Transcribed_RNA"/>
</dbReference>
<sequence length="52" mass="5755">MPTNTACTPRSTIGKGRFCASLFLPLSLVRISSLLQPQASYTEQILLHMCEE</sequence>
<accession>A0A2P2NAK7</accession>
<protein>
    <submittedName>
        <fullName evidence="1">Uncharacterized protein</fullName>
    </submittedName>
</protein>
<reference evidence="1" key="1">
    <citation type="submission" date="2018-02" db="EMBL/GenBank/DDBJ databases">
        <title>Rhizophora mucronata_Transcriptome.</title>
        <authorList>
            <person name="Meera S.P."/>
            <person name="Sreeshan A."/>
            <person name="Augustine A."/>
        </authorList>
    </citation>
    <scope>NUCLEOTIDE SEQUENCE</scope>
    <source>
        <tissue evidence="1">Leaf</tissue>
    </source>
</reference>
<name>A0A2P2NAK7_RHIMU</name>
<organism evidence="1">
    <name type="scientific">Rhizophora mucronata</name>
    <name type="common">Asiatic mangrove</name>
    <dbReference type="NCBI Taxonomy" id="61149"/>
    <lineage>
        <taxon>Eukaryota</taxon>
        <taxon>Viridiplantae</taxon>
        <taxon>Streptophyta</taxon>
        <taxon>Embryophyta</taxon>
        <taxon>Tracheophyta</taxon>
        <taxon>Spermatophyta</taxon>
        <taxon>Magnoliopsida</taxon>
        <taxon>eudicotyledons</taxon>
        <taxon>Gunneridae</taxon>
        <taxon>Pentapetalae</taxon>
        <taxon>rosids</taxon>
        <taxon>fabids</taxon>
        <taxon>Malpighiales</taxon>
        <taxon>Rhizophoraceae</taxon>
        <taxon>Rhizophora</taxon>
    </lineage>
</organism>
<evidence type="ECO:0000313" key="1">
    <source>
        <dbReference type="EMBL" id="MBX39493.1"/>
    </source>
</evidence>
<dbReference type="AlphaFoldDB" id="A0A2P2NAK7"/>